<dbReference type="Proteomes" id="UP001589890">
    <property type="component" value="Unassembled WGS sequence"/>
</dbReference>
<accession>A0ABV6QIA6</accession>
<comment type="caution">
    <text evidence="1">The sequence shown here is derived from an EMBL/GenBank/DDBJ whole genome shotgun (WGS) entry which is preliminary data.</text>
</comment>
<dbReference type="SUPFAM" id="SSF48452">
    <property type="entry name" value="TPR-like"/>
    <property type="match status" value="1"/>
</dbReference>
<protein>
    <submittedName>
        <fullName evidence="1">Tetratricopeptide repeat protein</fullName>
    </submittedName>
</protein>
<dbReference type="RefSeq" id="WP_380045306.1">
    <property type="nucleotide sequence ID" value="NZ_JBHLTC010000010.1"/>
</dbReference>
<gene>
    <name evidence="1" type="ORF">ACFFGN_09265</name>
</gene>
<dbReference type="Pfam" id="PF13424">
    <property type="entry name" value="TPR_12"/>
    <property type="match status" value="1"/>
</dbReference>
<evidence type="ECO:0000313" key="2">
    <source>
        <dbReference type="Proteomes" id="UP001589890"/>
    </source>
</evidence>
<evidence type="ECO:0000313" key="1">
    <source>
        <dbReference type="EMBL" id="MFC0624250.1"/>
    </source>
</evidence>
<proteinExistence type="predicted"/>
<keyword evidence="2" id="KW-1185">Reference proteome</keyword>
<organism evidence="1 2">
    <name type="scientific">Kribbella deserti</name>
    <dbReference type="NCBI Taxonomy" id="1926257"/>
    <lineage>
        <taxon>Bacteria</taxon>
        <taxon>Bacillati</taxon>
        <taxon>Actinomycetota</taxon>
        <taxon>Actinomycetes</taxon>
        <taxon>Propionibacteriales</taxon>
        <taxon>Kribbellaceae</taxon>
        <taxon>Kribbella</taxon>
    </lineage>
</organism>
<dbReference type="EMBL" id="JBHLTC010000010">
    <property type="protein sequence ID" value="MFC0624250.1"/>
    <property type="molecule type" value="Genomic_DNA"/>
</dbReference>
<name>A0ABV6QIA6_9ACTN</name>
<sequence>MSVDTRIEQANKAYEQTVFGADASGLPAAARELTALEADLALAQGQNLHAVYLDQRRLDQAVEDPRELELFQRAAELYRSLVDRRGEGEATFWIGCFHQVVRDDHETAIPLFEQALALATEAGDDLTKSYALRHLGFVNHAAGRLDEAREHLEESTRLRRELGFTAGVAANLIGLAYLAFAQERGQDCAALLDEADELAAEVGAKAVRDMVEEARQEM</sequence>
<dbReference type="Gene3D" id="1.25.40.10">
    <property type="entry name" value="Tetratricopeptide repeat domain"/>
    <property type="match status" value="1"/>
</dbReference>
<reference evidence="1 2" key="1">
    <citation type="submission" date="2024-09" db="EMBL/GenBank/DDBJ databases">
        <authorList>
            <person name="Sun Q."/>
            <person name="Mori K."/>
        </authorList>
    </citation>
    <scope>NUCLEOTIDE SEQUENCE [LARGE SCALE GENOMIC DNA]</scope>
    <source>
        <strain evidence="1 2">CGMCC 1.15906</strain>
    </source>
</reference>
<dbReference type="InterPro" id="IPR011990">
    <property type="entry name" value="TPR-like_helical_dom_sf"/>
</dbReference>